<dbReference type="RefSeq" id="WP_258335164.1">
    <property type="nucleotide sequence ID" value="NZ_JANRHJ010000001.1"/>
</dbReference>
<dbReference type="SUPFAM" id="SSF55194">
    <property type="entry name" value="Ribosome recycling factor, RRF"/>
    <property type="match status" value="1"/>
</dbReference>
<accession>A0AAW5N5J0</accession>
<name>A0AAW5N5J0_9BACT</name>
<dbReference type="InterPro" id="IPR036191">
    <property type="entry name" value="RRF_sf"/>
</dbReference>
<dbReference type="Gene3D" id="3.30.1360.40">
    <property type="match status" value="1"/>
</dbReference>
<dbReference type="EMBL" id="JANRHJ010000001">
    <property type="protein sequence ID" value="MCR8872629.1"/>
    <property type="molecule type" value="Genomic_DNA"/>
</dbReference>
<evidence type="ECO:0000313" key="3">
    <source>
        <dbReference type="Proteomes" id="UP001204579"/>
    </source>
</evidence>
<dbReference type="AlphaFoldDB" id="A0AAW5N5J0"/>
<keyword evidence="3" id="KW-1185">Reference proteome</keyword>
<organism evidence="2 3">
    <name type="scientific">Phocaeicola barnesiae</name>
    <dbReference type="NCBI Taxonomy" id="376804"/>
    <lineage>
        <taxon>Bacteria</taxon>
        <taxon>Pseudomonadati</taxon>
        <taxon>Bacteroidota</taxon>
        <taxon>Bacteroidia</taxon>
        <taxon>Bacteroidales</taxon>
        <taxon>Bacteroidaceae</taxon>
        <taxon>Phocaeicola</taxon>
    </lineage>
</organism>
<dbReference type="Proteomes" id="UP001204579">
    <property type="component" value="Unassembled WGS sequence"/>
</dbReference>
<protein>
    <submittedName>
        <fullName evidence="2">Ribosome recycling factor</fullName>
    </submittedName>
</protein>
<dbReference type="InterPro" id="IPR023584">
    <property type="entry name" value="Ribosome_recyc_fac_dom"/>
</dbReference>
<feature type="domain" description="Ribosome recycling factor" evidence="1">
    <location>
        <begin position="33"/>
        <end position="201"/>
    </location>
</feature>
<comment type="caution">
    <text evidence="2">The sequence shown here is derived from an EMBL/GenBank/DDBJ whole genome shotgun (WGS) entry which is preliminary data.</text>
</comment>
<reference evidence="2 3" key="1">
    <citation type="submission" date="2022-08" db="EMBL/GenBank/DDBJ databases">
        <authorList>
            <person name="Zeman M."/>
            <person name="Kubasova T."/>
        </authorList>
    </citation>
    <scope>NUCLEOTIDE SEQUENCE [LARGE SCALE GENOMIC DNA]</scope>
    <source>
        <strain evidence="2 3">ET62</strain>
    </source>
</reference>
<sequence length="243" mass="27708">MNTQVISIQNNFQHDLNGSVSFLFYCFMNLCIKAEPAALLSAEFEQGGLTLSIEDMGDVAQPDKYRLCVVPKESEDIPLIIKGVLREHPELKPAIMTIEQDKLVEIDESDEREDIQKLVVFTVPEVNEDRHDVLLQGVDTFYDKCKVDMEKSHAAYISKMTVALKGESVEDINAAKDELEGIYNTYVETRDKLKEDKIKEIEDAYQLYLKKHTEEENIRKEQADAKGEKAGFSMNMFAEGDEE</sequence>
<evidence type="ECO:0000259" key="1">
    <source>
        <dbReference type="Pfam" id="PF01765"/>
    </source>
</evidence>
<dbReference type="Gene3D" id="1.10.132.20">
    <property type="entry name" value="Ribosome-recycling factor"/>
    <property type="match status" value="1"/>
</dbReference>
<evidence type="ECO:0000313" key="2">
    <source>
        <dbReference type="EMBL" id="MCR8872629.1"/>
    </source>
</evidence>
<gene>
    <name evidence="2" type="ORF">NW209_01105</name>
</gene>
<dbReference type="Pfam" id="PF01765">
    <property type="entry name" value="RRF"/>
    <property type="match status" value="1"/>
</dbReference>
<proteinExistence type="predicted"/>